<evidence type="ECO:0000256" key="1">
    <source>
        <dbReference type="ARBA" id="ARBA00004167"/>
    </source>
</evidence>
<dbReference type="Gene3D" id="1.10.630.10">
    <property type="entry name" value="Cytochrome P450"/>
    <property type="match status" value="2"/>
</dbReference>
<comment type="caution">
    <text evidence="13">The sequence shown here is derived from an EMBL/GenBank/DDBJ whole genome shotgun (WGS) entry which is preliminary data.</text>
</comment>
<dbReference type="GO" id="GO:0016712">
    <property type="term" value="F:oxidoreductase activity, acting on paired donors, with incorporation or reduction of molecular oxygen, reduced flavin or flavoprotein as one donor, and incorporation of one atom of oxygen"/>
    <property type="evidence" value="ECO:0007669"/>
    <property type="project" value="UniProtKB-ARBA"/>
</dbReference>
<evidence type="ECO:0000313" key="13">
    <source>
        <dbReference type="EMBL" id="KAG6419447.1"/>
    </source>
</evidence>
<keyword evidence="10 12" id="KW-0472">Membrane</keyword>
<dbReference type="InterPro" id="IPR036396">
    <property type="entry name" value="Cyt_P450_sf"/>
</dbReference>
<evidence type="ECO:0000256" key="9">
    <source>
        <dbReference type="ARBA" id="ARBA00023033"/>
    </source>
</evidence>
<dbReference type="PROSITE" id="PS00086">
    <property type="entry name" value="CYTOCHROME_P450"/>
    <property type="match status" value="2"/>
</dbReference>
<dbReference type="GO" id="GO:0005506">
    <property type="term" value="F:iron ion binding"/>
    <property type="evidence" value="ECO:0007669"/>
    <property type="project" value="InterPro"/>
</dbReference>
<dbReference type="InterPro" id="IPR001128">
    <property type="entry name" value="Cyt_P450"/>
</dbReference>
<dbReference type="GO" id="GO:0016114">
    <property type="term" value="P:terpenoid biosynthetic process"/>
    <property type="evidence" value="ECO:0007669"/>
    <property type="project" value="UniProtKB-ARBA"/>
</dbReference>
<dbReference type="Pfam" id="PF00067">
    <property type="entry name" value="p450"/>
    <property type="match status" value="3"/>
</dbReference>
<evidence type="ECO:0000256" key="4">
    <source>
        <dbReference type="ARBA" id="ARBA00022692"/>
    </source>
</evidence>
<dbReference type="PANTHER" id="PTHR24282:SF255">
    <property type="entry name" value="CYTOCHROME P450 72A11-RELATED"/>
    <property type="match status" value="1"/>
</dbReference>
<evidence type="ECO:0000256" key="3">
    <source>
        <dbReference type="ARBA" id="ARBA00022617"/>
    </source>
</evidence>
<organism evidence="13">
    <name type="scientific">Salvia splendens</name>
    <name type="common">Scarlet sage</name>
    <dbReference type="NCBI Taxonomy" id="180675"/>
    <lineage>
        <taxon>Eukaryota</taxon>
        <taxon>Viridiplantae</taxon>
        <taxon>Streptophyta</taxon>
        <taxon>Embryophyta</taxon>
        <taxon>Tracheophyta</taxon>
        <taxon>Spermatophyta</taxon>
        <taxon>Magnoliopsida</taxon>
        <taxon>eudicotyledons</taxon>
        <taxon>Gunneridae</taxon>
        <taxon>Pentapetalae</taxon>
        <taxon>asterids</taxon>
        <taxon>lamiids</taxon>
        <taxon>Lamiales</taxon>
        <taxon>Lamiaceae</taxon>
        <taxon>Nepetoideae</taxon>
        <taxon>Mentheae</taxon>
        <taxon>Salviinae</taxon>
        <taxon>Salvia</taxon>
        <taxon>Salvia subgen. Calosphace</taxon>
        <taxon>core Calosphace</taxon>
    </lineage>
</organism>
<dbReference type="FunFam" id="1.10.630.10:FF:000029">
    <property type="entry name" value="Cytochrome P450 734A1"/>
    <property type="match status" value="2"/>
</dbReference>
<keyword evidence="6 12" id="KW-1133">Transmembrane helix</keyword>
<dbReference type="InterPro" id="IPR050665">
    <property type="entry name" value="Cytochrome_P450_Monooxygen"/>
</dbReference>
<dbReference type="GO" id="GO:0016020">
    <property type="term" value="C:membrane"/>
    <property type="evidence" value="ECO:0007669"/>
    <property type="project" value="UniProtKB-SubCell"/>
</dbReference>
<comment type="subcellular location">
    <subcellularLocation>
        <location evidence="1">Membrane</location>
        <topology evidence="1">Single-pass membrane protein</topology>
    </subcellularLocation>
</comment>
<protein>
    <recommendedName>
        <fullName evidence="15">Cytochrome P450, family 72, subfamily C, polypeptide 1</fullName>
    </recommendedName>
</protein>
<dbReference type="GO" id="GO:0009820">
    <property type="term" value="P:alkaloid metabolic process"/>
    <property type="evidence" value="ECO:0007669"/>
    <property type="project" value="UniProtKB-ARBA"/>
</dbReference>
<keyword evidence="8 11" id="KW-0408">Iron</keyword>
<keyword evidence="9" id="KW-0503">Monooxygenase</keyword>
<keyword evidence="4 12" id="KW-0812">Transmembrane</keyword>
<dbReference type="GO" id="GO:0009753">
    <property type="term" value="P:response to jasmonic acid"/>
    <property type="evidence" value="ECO:0007669"/>
    <property type="project" value="UniProtKB-ARBA"/>
</dbReference>
<evidence type="ECO:0008006" key="15">
    <source>
        <dbReference type="Google" id="ProtNLM"/>
    </source>
</evidence>
<evidence type="ECO:0000256" key="8">
    <source>
        <dbReference type="ARBA" id="ARBA00023004"/>
    </source>
</evidence>
<comment type="cofactor">
    <cofactor evidence="11">
        <name>heme</name>
        <dbReference type="ChEBI" id="CHEBI:30413"/>
    </cofactor>
</comment>
<keyword evidence="7" id="KW-0560">Oxidoreductase</keyword>
<dbReference type="Proteomes" id="UP000298416">
    <property type="component" value="Unassembled WGS sequence"/>
</dbReference>
<evidence type="ECO:0000256" key="10">
    <source>
        <dbReference type="ARBA" id="ARBA00023136"/>
    </source>
</evidence>
<evidence type="ECO:0000256" key="6">
    <source>
        <dbReference type="ARBA" id="ARBA00022989"/>
    </source>
</evidence>
<name>A0A8X8ZUY8_SALSN</name>
<feature type="transmembrane region" description="Helical" evidence="12">
    <location>
        <begin position="7"/>
        <end position="30"/>
    </location>
</feature>
<dbReference type="InterPro" id="IPR017972">
    <property type="entry name" value="Cyt_P450_CS"/>
</dbReference>
<evidence type="ECO:0000256" key="12">
    <source>
        <dbReference type="SAM" id="Phobius"/>
    </source>
</evidence>
<keyword evidence="5 11" id="KW-0479">Metal-binding</keyword>
<dbReference type="SUPFAM" id="SSF48264">
    <property type="entry name" value="Cytochrome P450"/>
    <property type="match status" value="3"/>
</dbReference>
<dbReference type="Gene3D" id="1.20.120.990">
    <property type="entry name" value="Glycosyltransferase family 88, C-terminal domain"/>
    <property type="match status" value="1"/>
</dbReference>
<evidence type="ECO:0000256" key="2">
    <source>
        <dbReference type="ARBA" id="ARBA00010617"/>
    </source>
</evidence>
<gene>
    <name evidence="13" type="ORF">SASPL_121669</name>
</gene>
<dbReference type="PRINTS" id="PR00463">
    <property type="entry name" value="EP450I"/>
</dbReference>
<evidence type="ECO:0000256" key="5">
    <source>
        <dbReference type="ARBA" id="ARBA00022723"/>
    </source>
</evidence>
<dbReference type="InterPro" id="IPR002401">
    <property type="entry name" value="Cyt_P450_E_grp-I"/>
</dbReference>
<proteinExistence type="inferred from homology"/>
<keyword evidence="14" id="KW-1185">Reference proteome</keyword>
<evidence type="ECO:0000256" key="7">
    <source>
        <dbReference type="ARBA" id="ARBA00023002"/>
    </source>
</evidence>
<sequence>MDNLISSLILSCSVTAILFYGWRILNWLWFTPRSIEKRLRQQGFRGNPYRFFYGDLRESSVTRREARSRAMVFSHDIVPRVIPSFHKAITNHGENCFVWFGPKPALLVMVPENISEILSKNYVFQKPRSPLTTLLARGLLSLERDEWAKHRRLINPAFHAEKLKHMVPAFHLSCGEMLSKWDEIVGSNEGCCEVDVWPYLQTMTSDVISRTAFGSSYEQARKISELQREQAKHIMEAHRSVHIPGYRFLPTRFNRRMKETKSEIESILLGMIKERLKAIEEETYNNDLLGVLLESNSKEHGNDGLGMSIEEVIEECKLFYFAGHETTASLLVWTMILLSKHGEWQDRARDEVLQVFGRAKPNFQELNHLKIVSMILHEALRLYPPVAVLARTHHEECRLGRVSIPAGVQLILPAILLHHDPKIWGHDATEFKPERFSEGVEKAVQGQIAYFPFGWGPRICIGQKFAMLEAKTTMAMILQHYSFQLSSSYSHAPHPIITLQPHSNISMATIKLEIGSIIKEAESKPMSFSNYIAPRANPIYHNATQKLWYVLTLVRIALFGLGNEGSCEVDVWPHLQTLTSDVISRAAFGSSHEEGRKIFELQREQMTLIVEVAGSLFIPGWRFLPTKFNRRMKEIVKEIESMMVNIIDKKRKAMEVGEASCTDDLLGLLLESNSKEMKKHGNEHQGSDRGDWQVRARDEVMQVFGRGKPGYQDLNYEHDLARGSEAISTGGNIYTVNPHGSQLRKAEATGRSAASNAGDAREAYVFTLWLGAEGVFRAELRDVGSKNGDGYSFQLSPAYMHAPYSLFTLQPQHGAHLILTKLRHYYIALIYLWKILNWVWFTPKKLEKLLRQQGFKGNSYKLFYGDFKEIRRIATQAVSKPMQFSNDIMPRALPIYHQTSKKHGENSFIWVGPKPAVNITDPEMIREIMSKNYVFHKPNGNPIATMLAKGVASFEEDKWAKHRKLINPAFHHMVPSFYLSCGDMLRKWDDIVGNEGGCEVDVWPHLHTMTSDVISRTAFGSSYEEGRKIFELQREQAKFIMEATQTLYIPGWRFVPTKFNRRMKEIVRETESLVLGIINKRMKATESSTDDLLGLLLESNSKEMKHNGSESGMNIEEVIEECKLFYFAGQETTSSLLVWTMILLSKHEDWQGRARDEVLQVFGKGKPDYQELNHLKIVNMILHEAMRLYPPGVMLVRCTHKEARFGKISIPAGVQLVLPLLAMHHNTQLWGEDAAIFKPERFGEGVSKATQGRVMYFPFGWGPRICVGQNFAMLEAKMAMVMILQRYSFKLSPSYTHAPRTVITLQPQHGAHLILTKL</sequence>
<comment type="similarity">
    <text evidence="2">Belongs to the cytochrome P450 family.</text>
</comment>
<dbReference type="CDD" id="cd20642">
    <property type="entry name" value="CYP72"/>
    <property type="match status" value="1"/>
</dbReference>
<reference evidence="13" key="1">
    <citation type="submission" date="2018-01" db="EMBL/GenBank/DDBJ databases">
        <authorList>
            <person name="Mao J.F."/>
        </authorList>
    </citation>
    <scope>NUCLEOTIDE SEQUENCE</scope>
    <source>
        <strain evidence="13">Huo1</strain>
        <tissue evidence="13">Leaf</tissue>
    </source>
</reference>
<reference evidence="13" key="2">
    <citation type="submission" date="2020-08" db="EMBL/GenBank/DDBJ databases">
        <title>Plant Genome Project.</title>
        <authorList>
            <person name="Zhang R.-G."/>
        </authorList>
    </citation>
    <scope>NUCLEOTIDE SEQUENCE</scope>
    <source>
        <strain evidence="13">Huo1</strain>
        <tissue evidence="13">Leaf</tissue>
    </source>
</reference>
<dbReference type="EMBL" id="PNBA02000007">
    <property type="protein sequence ID" value="KAG6419447.1"/>
    <property type="molecule type" value="Genomic_DNA"/>
</dbReference>
<dbReference type="PANTHER" id="PTHR24282">
    <property type="entry name" value="CYTOCHROME P450 FAMILY MEMBER"/>
    <property type="match status" value="1"/>
</dbReference>
<dbReference type="PRINTS" id="PR00385">
    <property type="entry name" value="P450"/>
</dbReference>
<feature type="binding site" description="axial binding residue" evidence="11">
    <location>
        <position position="460"/>
    </location>
    <ligand>
        <name>heme</name>
        <dbReference type="ChEBI" id="CHEBI:30413"/>
    </ligand>
    <ligandPart>
        <name>Fe</name>
        <dbReference type="ChEBI" id="CHEBI:18248"/>
    </ligandPart>
</feature>
<evidence type="ECO:0000256" key="11">
    <source>
        <dbReference type="PIRSR" id="PIRSR602401-1"/>
    </source>
</evidence>
<keyword evidence="3 11" id="KW-0349">Heme</keyword>
<evidence type="ECO:0000313" key="14">
    <source>
        <dbReference type="Proteomes" id="UP000298416"/>
    </source>
</evidence>
<dbReference type="GO" id="GO:0020037">
    <property type="term" value="F:heme binding"/>
    <property type="evidence" value="ECO:0007669"/>
    <property type="project" value="InterPro"/>
</dbReference>
<accession>A0A8X8ZUY8</accession>